<protein>
    <submittedName>
        <fullName evidence="1">Uncharacterized protein</fullName>
    </submittedName>
</protein>
<sequence length="429" mass="45014">MTLLHYLSYAGAIATFLFVTLSLASGLLWLAELIEEHSKTAKTIGVRAIYAIIVLHILLYLIDGLPLLLVLFSIAAHLVYLQNFTSTWPFISLTSARFLGSCCMVVADHFLWFFYFAEKAQEAKRYNSSSRRFRQAVGGKAGPTFMDVAAFFAVCVWFVPLFLFLSLSANDNVLPRMDQAPGTPSGLGPSVDLNNSPRTLGKVDTSGSYDYFAPQGRTSLVKSLLAPVLSYMPGASRGGGGGRRRQHDEGIIAPTNTATLSAVNLSHPGPPTGSTWGNDDSSASGSGYGTPMTHAFDARSASPRNSLGLSAPSSASINQRRASPKPSLTNLAAAAAGSPSAWQVPSSSSFSQAGASPSRPPPKRAVSVSTGMKRTMSSGLENQTTTPATAEVAGQEVQPALAALGVAVGADGGANGLPIRRAAVKAKDD</sequence>
<organism evidence="1 2">
    <name type="scientific">Naganishia adeliensis</name>
    <dbReference type="NCBI Taxonomy" id="92952"/>
    <lineage>
        <taxon>Eukaryota</taxon>
        <taxon>Fungi</taxon>
        <taxon>Dikarya</taxon>
        <taxon>Basidiomycota</taxon>
        <taxon>Agaricomycotina</taxon>
        <taxon>Tremellomycetes</taxon>
        <taxon>Filobasidiales</taxon>
        <taxon>Filobasidiaceae</taxon>
        <taxon>Naganishia</taxon>
    </lineage>
</organism>
<evidence type="ECO:0000313" key="2">
    <source>
        <dbReference type="Proteomes" id="UP001230649"/>
    </source>
</evidence>
<name>A0ACC2WLH6_9TREE</name>
<dbReference type="EMBL" id="JASBWS010000016">
    <property type="protein sequence ID" value="KAJ9112190.1"/>
    <property type="molecule type" value="Genomic_DNA"/>
</dbReference>
<reference evidence="1" key="1">
    <citation type="submission" date="2023-04" db="EMBL/GenBank/DDBJ databases">
        <title>Draft Genome sequencing of Naganishia species isolated from polar environments using Oxford Nanopore Technology.</title>
        <authorList>
            <person name="Leo P."/>
            <person name="Venkateswaran K."/>
        </authorList>
    </citation>
    <scope>NUCLEOTIDE SEQUENCE</scope>
    <source>
        <strain evidence="1">MNA-CCFEE 5262</strain>
    </source>
</reference>
<accession>A0ACC2WLH6</accession>
<proteinExistence type="predicted"/>
<evidence type="ECO:0000313" key="1">
    <source>
        <dbReference type="EMBL" id="KAJ9112190.1"/>
    </source>
</evidence>
<dbReference type="Proteomes" id="UP001230649">
    <property type="component" value="Unassembled WGS sequence"/>
</dbReference>
<keyword evidence="2" id="KW-1185">Reference proteome</keyword>
<comment type="caution">
    <text evidence="1">The sequence shown here is derived from an EMBL/GenBank/DDBJ whole genome shotgun (WGS) entry which is preliminary data.</text>
</comment>
<gene>
    <name evidence="1" type="ORF">QFC20_002371</name>
</gene>